<reference evidence="10" key="1">
    <citation type="journal article" date="2011" name="Genome Biol.">
        <title>The draft genome of the carcinogenic human liver fluke Clonorchis sinensis.</title>
        <authorList>
            <person name="Wang X."/>
            <person name="Chen W."/>
            <person name="Huang Y."/>
            <person name="Sun J."/>
            <person name="Men J."/>
            <person name="Liu H."/>
            <person name="Luo F."/>
            <person name="Guo L."/>
            <person name="Lv X."/>
            <person name="Deng C."/>
            <person name="Zhou C."/>
            <person name="Fan Y."/>
            <person name="Li X."/>
            <person name="Huang L."/>
            <person name="Hu Y."/>
            <person name="Liang C."/>
            <person name="Hu X."/>
            <person name="Xu J."/>
            <person name="Yu X."/>
        </authorList>
    </citation>
    <scope>NUCLEOTIDE SEQUENCE [LARGE SCALE GENOMIC DNA]</scope>
    <source>
        <strain evidence="10">Henan</strain>
    </source>
</reference>
<sequence>MNYLAKVFLRTKDCSPRQLIHLHVGQAGVQTANALWELYCLEHQIQPDGRQIASAFDQLQAKINAAKAQELPRLDLEDLDVSNLEAPEIKDELSKILPNEGRTNTQAVSQARDFDNGAYETLFETTPSGQFVPRAILVDSEPSVIDEVRNGMYRCLYHPHDLITHNEDCSNNFARGNITIGKKMIDKIMERVRKAVEQTDLLQGFVATHSCSGGTGGGLTAYIFRCLSSDYEKNSIVQLPIYPSPQHANTIVEPYNTVLHLDQAVDAVKLSTMMDNEAIGEVCRRNLMHRQPTFHTFNQVIALLTSSLLSPIRYPGCLTAGLPELETNLVPFPRIHFPVLRHAPFLHYSHSTHQPTIDQLVQNVFSSAGQTVKCDLNRGKFMACVLSFRGLVGPRLVNSALTRVKATPHYEFVDWCPTGVKVNLVAQPPIFMAYDSHIAPTDCSVTMLANTTAIRSVWSTVGAKFDMMFSRRCFVHWFLNEGLEEAELQEARETLASIENDYREINLSGDKNWNFASTLSKPVLKRHKRASWRTSKTEDNVSSLSPSDSTVDSSIFEDARKITEKGENADCSLEFLKGLPQTNRFRRARCTVVK</sequence>
<evidence type="ECO:0000256" key="4">
    <source>
        <dbReference type="ARBA" id="ARBA00022801"/>
    </source>
</evidence>
<evidence type="ECO:0000259" key="9">
    <source>
        <dbReference type="SMART" id="SM00865"/>
    </source>
</evidence>
<dbReference type="SUPFAM" id="SSF55307">
    <property type="entry name" value="Tubulin C-terminal domain-like"/>
    <property type="match status" value="1"/>
</dbReference>
<dbReference type="SUPFAM" id="SSF52490">
    <property type="entry name" value="Tubulin nucleotide-binding domain-like"/>
    <property type="match status" value="1"/>
</dbReference>
<dbReference type="GO" id="GO:0005874">
    <property type="term" value="C:microtubule"/>
    <property type="evidence" value="ECO:0007669"/>
    <property type="project" value="UniProtKB-KW"/>
</dbReference>
<keyword evidence="5" id="KW-0342">GTP-binding</keyword>
<evidence type="ECO:0000313" key="10">
    <source>
        <dbReference type="EMBL" id="GAA39805.1"/>
    </source>
</evidence>
<proteinExistence type="inferred from homology"/>
<dbReference type="Gene3D" id="1.10.287.600">
    <property type="entry name" value="Helix hairpin bin"/>
    <property type="match status" value="1"/>
</dbReference>
<organism evidence="10 11">
    <name type="scientific">Clonorchis sinensis</name>
    <name type="common">Chinese liver fluke</name>
    <dbReference type="NCBI Taxonomy" id="79923"/>
    <lineage>
        <taxon>Eukaryota</taxon>
        <taxon>Metazoa</taxon>
        <taxon>Spiralia</taxon>
        <taxon>Lophotrochozoa</taxon>
        <taxon>Platyhelminthes</taxon>
        <taxon>Trematoda</taxon>
        <taxon>Digenea</taxon>
        <taxon>Opisthorchiida</taxon>
        <taxon>Opisthorchiata</taxon>
        <taxon>Opisthorchiidae</taxon>
        <taxon>Clonorchis</taxon>
    </lineage>
</organism>
<dbReference type="SMART" id="SM00865">
    <property type="entry name" value="Tubulin_C"/>
    <property type="match status" value="1"/>
</dbReference>
<keyword evidence="4" id="KW-0378">Hydrolase</keyword>
<keyword evidence="7" id="KW-0175">Coiled coil</keyword>
<dbReference type="CDD" id="cd02186">
    <property type="entry name" value="alpha_tubulin"/>
    <property type="match status" value="1"/>
</dbReference>
<feature type="coiled-coil region" evidence="7">
    <location>
        <begin position="481"/>
        <end position="508"/>
    </location>
</feature>
<dbReference type="PANTHER" id="PTHR11588">
    <property type="entry name" value="TUBULIN"/>
    <property type="match status" value="1"/>
</dbReference>
<evidence type="ECO:0000256" key="7">
    <source>
        <dbReference type="SAM" id="Coils"/>
    </source>
</evidence>
<dbReference type="InterPro" id="IPR008280">
    <property type="entry name" value="Tub_FtsZ_C"/>
</dbReference>
<dbReference type="InterPro" id="IPR002452">
    <property type="entry name" value="Alpha_tubulin"/>
</dbReference>
<keyword evidence="11" id="KW-1185">Reference proteome</keyword>
<dbReference type="InterPro" id="IPR003008">
    <property type="entry name" value="Tubulin_FtsZ_GTPase"/>
</dbReference>
<gene>
    <name evidence="10" type="ORF">CLF_110659</name>
</gene>
<dbReference type="GO" id="GO:0007017">
    <property type="term" value="P:microtubule-based process"/>
    <property type="evidence" value="ECO:0007669"/>
    <property type="project" value="InterPro"/>
</dbReference>
<feature type="domain" description="Tubulin/FtsZ 2-layer sandwich" evidence="9">
    <location>
        <begin position="318"/>
        <end position="463"/>
    </location>
</feature>
<evidence type="ECO:0000256" key="6">
    <source>
        <dbReference type="ARBA" id="ARBA00049117"/>
    </source>
</evidence>
<dbReference type="Pfam" id="PF03953">
    <property type="entry name" value="Tubulin_C"/>
    <property type="match status" value="1"/>
</dbReference>
<protein>
    <submittedName>
        <fullName evidence="10">Tubulin alpha chain</fullName>
    </submittedName>
</protein>
<evidence type="ECO:0000256" key="3">
    <source>
        <dbReference type="ARBA" id="ARBA00022741"/>
    </source>
</evidence>
<dbReference type="GO" id="GO:0005200">
    <property type="term" value="F:structural constituent of cytoskeleton"/>
    <property type="evidence" value="ECO:0007669"/>
    <property type="project" value="InterPro"/>
</dbReference>
<dbReference type="Proteomes" id="UP000008909">
    <property type="component" value="Unassembled WGS sequence"/>
</dbReference>
<dbReference type="InterPro" id="IPR023123">
    <property type="entry name" value="Tubulin_C"/>
</dbReference>
<dbReference type="InterPro" id="IPR000217">
    <property type="entry name" value="Tubulin"/>
</dbReference>
<dbReference type="PRINTS" id="PR01162">
    <property type="entry name" value="ALPHATUBULIN"/>
</dbReference>
<comment type="similarity">
    <text evidence="1">Belongs to the tubulin family.</text>
</comment>
<evidence type="ECO:0000256" key="1">
    <source>
        <dbReference type="ARBA" id="ARBA00009636"/>
    </source>
</evidence>
<evidence type="ECO:0000259" key="8">
    <source>
        <dbReference type="SMART" id="SM00864"/>
    </source>
</evidence>
<dbReference type="GO" id="GO:0016787">
    <property type="term" value="F:hydrolase activity"/>
    <property type="evidence" value="ECO:0007669"/>
    <property type="project" value="UniProtKB-KW"/>
</dbReference>
<dbReference type="GO" id="GO:0005525">
    <property type="term" value="F:GTP binding"/>
    <property type="evidence" value="ECO:0007669"/>
    <property type="project" value="UniProtKB-KW"/>
</dbReference>
<evidence type="ECO:0000256" key="2">
    <source>
        <dbReference type="ARBA" id="ARBA00022701"/>
    </source>
</evidence>
<reference key="2">
    <citation type="submission" date="2011-10" db="EMBL/GenBank/DDBJ databases">
        <title>The genome and transcriptome sequence of Clonorchis sinensis provide insights into the carcinogenic liver fluke.</title>
        <authorList>
            <person name="Wang X."/>
            <person name="Huang Y."/>
            <person name="Chen W."/>
            <person name="Liu H."/>
            <person name="Guo L."/>
            <person name="Chen Y."/>
            <person name="Luo F."/>
            <person name="Zhou W."/>
            <person name="Sun J."/>
            <person name="Mao Q."/>
            <person name="Liang P."/>
            <person name="Zhou C."/>
            <person name="Tian Y."/>
            <person name="Men J."/>
            <person name="Lv X."/>
            <person name="Huang L."/>
            <person name="Zhou J."/>
            <person name="Hu Y."/>
            <person name="Li R."/>
            <person name="Zhang F."/>
            <person name="Lei H."/>
            <person name="Li X."/>
            <person name="Hu X."/>
            <person name="Liang C."/>
            <person name="Xu J."/>
            <person name="Wu Z."/>
            <person name="Yu X."/>
        </authorList>
    </citation>
    <scope>NUCLEOTIDE SEQUENCE</scope>
    <source>
        <strain>Henan</strain>
    </source>
</reference>
<dbReference type="EMBL" id="DF143550">
    <property type="protein sequence ID" value="GAA39805.1"/>
    <property type="molecule type" value="Genomic_DNA"/>
</dbReference>
<dbReference type="SMART" id="SM00864">
    <property type="entry name" value="Tubulin"/>
    <property type="match status" value="1"/>
</dbReference>
<keyword evidence="3" id="KW-0547">Nucleotide-binding</keyword>
<comment type="catalytic activity">
    <reaction evidence="6">
        <text>GTP + H2O = GDP + phosphate + H(+)</text>
        <dbReference type="Rhea" id="RHEA:19669"/>
        <dbReference type="ChEBI" id="CHEBI:15377"/>
        <dbReference type="ChEBI" id="CHEBI:15378"/>
        <dbReference type="ChEBI" id="CHEBI:37565"/>
        <dbReference type="ChEBI" id="CHEBI:43474"/>
        <dbReference type="ChEBI" id="CHEBI:58189"/>
    </reaction>
    <physiologicalReaction direction="left-to-right" evidence="6">
        <dbReference type="Rhea" id="RHEA:19670"/>
    </physiologicalReaction>
</comment>
<dbReference type="PRINTS" id="PR01161">
    <property type="entry name" value="TUBULIN"/>
</dbReference>
<dbReference type="Gene3D" id="3.40.50.1440">
    <property type="entry name" value="Tubulin/FtsZ, GTPase domain"/>
    <property type="match status" value="1"/>
</dbReference>
<dbReference type="Pfam" id="PF00091">
    <property type="entry name" value="Tubulin"/>
    <property type="match status" value="1"/>
</dbReference>
<name>H2KSX5_CLOSI</name>
<dbReference type="InterPro" id="IPR018316">
    <property type="entry name" value="Tubulin/FtsZ_2-layer-sand-dom"/>
</dbReference>
<dbReference type="Gene3D" id="3.30.1330.20">
    <property type="entry name" value="Tubulin/FtsZ, C-terminal domain"/>
    <property type="match status" value="1"/>
</dbReference>
<evidence type="ECO:0000313" key="11">
    <source>
        <dbReference type="Proteomes" id="UP000008909"/>
    </source>
</evidence>
<keyword evidence="2" id="KW-0493">Microtubule</keyword>
<dbReference type="InterPro" id="IPR036525">
    <property type="entry name" value="Tubulin/FtsZ_GTPase_sf"/>
</dbReference>
<feature type="domain" description="Tubulin/FtsZ GTPase" evidence="8">
    <location>
        <begin position="119"/>
        <end position="316"/>
    </location>
</feature>
<evidence type="ECO:0000256" key="5">
    <source>
        <dbReference type="ARBA" id="ARBA00023134"/>
    </source>
</evidence>
<accession>H2KSX5</accession>
<dbReference type="AlphaFoldDB" id="H2KSX5"/>
<dbReference type="InterPro" id="IPR037103">
    <property type="entry name" value="Tubulin/FtsZ-like_C"/>
</dbReference>